<dbReference type="InParanoid" id="A0A482XJE9"/>
<dbReference type="EMBL" id="QKKF02006965">
    <property type="protein sequence ID" value="RZF46185.1"/>
    <property type="molecule type" value="Genomic_DNA"/>
</dbReference>
<protein>
    <submittedName>
        <fullName evidence="2">Uncharacterized protein</fullName>
    </submittedName>
</protein>
<name>A0A482XJE9_LAOST</name>
<evidence type="ECO:0000313" key="3">
    <source>
        <dbReference type="Proteomes" id="UP000291343"/>
    </source>
</evidence>
<evidence type="ECO:0000313" key="1">
    <source>
        <dbReference type="EMBL" id="RZF37686.1"/>
    </source>
</evidence>
<sequence>MRARVYLQCLTDSAQRVHNPENVSPRFQKQNSVQFPVAEHCEFSNTRTRRTYISHCCQLVAGVTQKFPVENQTMPVFFVENVAENCWKLLECLGFAWDYQAAIDWDEKMKNFTLIRFSFE</sequence>
<dbReference type="AlphaFoldDB" id="A0A482XJE9"/>
<comment type="caution">
    <text evidence="2">The sequence shown here is derived from an EMBL/GenBank/DDBJ whole genome shotgun (WGS) entry which is preliminary data.</text>
</comment>
<proteinExistence type="predicted"/>
<accession>A0A482XJE9</accession>
<organism evidence="2 3">
    <name type="scientific">Laodelphax striatellus</name>
    <name type="common">Small brown planthopper</name>
    <name type="synonym">Delphax striatella</name>
    <dbReference type="NCBI Taxonomy" id="195883"/>
    <lineage>
        <taxon>Eukaryota</taxon>
        <taxon>Metazoa</taxon>
        <taxon>Ecdysozoa</taxon>
        <taxon>Arthropoda</taxon>
        <taxon>Hexapoda</taxon>
        <taxon>Insecta</taxon>
        <taxon>Pterygota</taxon>
        <taxon>Neoptera</taxon>
        <taxon>Paraneoptera</taxon>
        <taxon>Hemiptera</taxon>
        <taxon>Auchenorrhyncha</taxon>
        <taxon>Fulgoroidea</taxon>
        <taxon>Delphacidae</taxon>
        <taxon>Criomorphinae</taxon>
        <taxon>Laodelphax</taxon>
    </lineage>
</organism>
<evidence type="ECO:0000313" key="2">
    <source>
        <dbReference type="EMBL" id="RZF46185.1"/>
    </source>
</evidence>
<dbReference type="EMBL" id="QKKF02023479">
    <property type="protein sequence ID" value="RZF37686.1"/>
    <property type="molecule type" value="Genomic_DNA"/>
</dbReference>
<gene>
    <name evidence="1" type="ORF">LSTR_LSTR003097</name>
    <name evidence="2" type="ORF">LSTR_LSTR016104</name>
</gene>
<reference evidence="2" key="2">
    <citation type="submission" date="2019-02" db="EMBL/GenBank/DDBJ databases">
        <authorList>
            <person name="Zhu J."/>
            <person name="Jiang F."/>
            <person name="Wang X."/>
            <person name="Yang P."/>
            <person name="Bao Y."/>
            <person name="Zhao W."/>
            <person name="Wang W."/>
            <person name="Lu H."/>
            <person name="Wang Q."/>
            <person name="Cui N."/>
            <person name="Li J."/>
            <person name="Chen X."/>
            <person name="Luo L."/>
            <person name="Yu J."/>
            <person name="Kang L."/>
            <person name="Cui F."/>
        </authorList>
    </citation>
    <scope>NUCLEOTIDE SEQUENCE</scope>
    <source>
        <strain evidence="2">Lst14</strain>
        <tissue evidence="2">Whole body</tissue>
    </source>
</reference>
<dbReference type="Proteomes" id="UP000291343">
    <property type="component" value="Unassembled WGS sequence"/>
</dbReference>
<reference evidence="2 3" key="1">
    <citation type="journal article" date="2017" name="Gigascience">
        <title>Genome sequence of the small brown planthopper, Laodelphax striatellus.</title>
        <authorList>
            <person name="Zhu J."/>
            <person name="Jiang F."/>
            <person name="Wang X."/>
            <person name="Yang P."/>
            <person name="Bao Y."/>
            <person name="Zhao W."/>
            <person name="Wang W."/>
            <person name="Lu H."/>
            <person name="Wang Q."/>
            <person name="Cui N."/>
            <person name="Li J."/>
            <person name="Chen X."/>
            <person name="Luo L."/>
            <person name="Yu J."/>
            <person name="Kang L."/>
            <person name="Cui F."/>
        </authorList>
    </citation>
    <scope>NUCLEOTIDE SEQUENCE [LARGE SCALE GENOMIC DNA]</scope>
    <source>
        <strain evidence="2">Lst14</strain>
        <tissue evidence="2">Whole body</tissue>
    </source>
</reference>
<keyword evidence="3" id="KW-1185">Reference proteome</keyword>